<dbReference type="PaxDb" id="8022-A0A060YAJ4"/>
<dbReference type="Proteomes" id="UP000193380">
    <property type="component" value="Unassembled WGS sequence"/>
</dbReference>
<dbReference type="InterPro" id="IPR000333">
    <property type="entry name" value="TGFB_receptor"/>
</dbReference>
<keyword evidence="3" id="KW-0808">Transferase</keyword>
<feature type="signal peptide" evidence="19">
    <location>
        <begin position="1"/>
        <end position="22"/>
    </location>
</feature>
<comment type="catalytic activity">
    <reaction evidence="16">
        <text>L-seryl-[receptor-protein] + ATP = O-phospho-L-seryl-[receptor-protein] + ADP + H(+)</text>
        <dbReference type="Rhea" id="RHEA:18673"/>
        <dbReference type="Rhea" id="RHEA-COMP:11022"/>
        <dbReference type="Rhea" id="RHEA-COMP:11023"/>
        <dbReference type="ChEBI" id="CHEBI:15378"/>
        <dbReference type="ChEBI" id="CHEBI:29999"/>
        <dbReference type="ChEBI" id="CHEBI:30616"/>
        <dbReference type="ChEBI" id="CHEBI:83421"/>
        <dbReference type="ChEBI" id="CHEBI:456216"/>
        <dbReference type="EC" id="2.7.11.30"/>
    </reaction>
</comment>
<dbReference type="PRINTS" id="PR00653">
    <property type="entry name" value="ACTIVIN2R"/>
</dbReference>
<keyword evidence="13" id="KW-0325">Glycoprotein</keyword>
<comment type="subcellular location">
    <subcellularLocation>
        <location evidence="1">Membrane</location>
        <topology evidence="1">Single-pass membrane protein</topology>
    </subcellularLocation>
</comment>
<evidence type="ECO:0000256" key="1">
    <source>
        <dbReference type="ARBA" id="ARBA00004167"/>
    </source>
</evidence>
<evidence type="ECO:0000256" key="12">
    <source>
        <dbReference type="ARBA" id="ARBA00023170"/>
    </source>
</evidence>
<dbReference type="PANTHER" id="PTHR23255:SF70">
    <property type="entry name" value="ACTIVIN RECEPTOR TYPE-2B"/>
    <property type="match status" value="1"/>
</dbReference>
<keyword evidence="5 19" id="KW-0732">Signal</keyword>
<evidence type="ECO:0000256" key="10">
    <source>
        <dbReference type="ARBA" id="ARBA00023136"/>
    </source>
</evidence>
<evidence type="ECO:0000256" key="17">
    <source>
        <dbReference type="ARBA" id="ARBA00048773"/>
    </source>
</evidence>
<organism evidence="21 22">
    <name type="scientific">Oncorhynchus mykiss</name>
    <name type="common">Rainbow trout</name>
    <name type="synonym">Salmo gairdneri</name>
    <dbReference type="NCBI Taxonomy" id="8022"/>
    <lineage>
        <taxon>Eukaryota</taxon>
        <taxon>Metazoa</taxon>
        <taxon>Chordata</taxon>
        <taxon>Craniata</taxon>
        <taxon>Vertebrata</taxon>
        <taxon>Euteleostomi</taxon>
        <taxon>Actinopterygii</taxon>
        <taxon>Neopterygii</taxon>
        <taxon>Teleostei</taxon>
        <taxon>Protacanthopterygii</taxon>
        <taxon>Salmoniformes</taxon>
        <taxon>Salmonidae</taxon>
        <taxon>Salmoninae</taxon>
        <taxon>Oncorhynchus</taxon>
    </lineage>
</organism>
<keyword evidence="9 18" id="KW-1133">Transmembrane helix</keyword>
<evidence type="ECO:0000256" key="18">
    <source>
        <dbReference type="SAM" id="Phobius"/>
    </source>
</evidence>
<evidence type="ECO:0000256" key="11">
    <source>
        <dbReference type="ARBA" id="ARBA00023157"/>
    </source>
</evidence>
<name>A0A060YAJ4_ONCMY</name>
<dbReference type="STRING" id="8022.A0A060YAJ4"/>
<evidence type="ECO:0000256" key="8">
    <source>
        <dbReference type="ARBA" id="ARBA00022840"/>
    </source>
</evidence>
<feature type="transmembrane region" description="Helical" evidence="18">
    <location>
        <begin position="137"/>
        <end position="161"/>
    </location>
</feature>
<evidence type="ECO:0000256" key="3">
    <source>
        <dbReference type="ARBA" id="ARBA00022679"/>
    </source>
</evidence>
<sequence length="212" mass="24020">MAFSWLTCSLLLGTLCAGWGHGDVETRDCVYYNDNWRTEHTNQSGVERCEGEKDKRLHCYSSWLNISGTIKLVKKGCWLDDFNCYDRQKCVSMEENPQVFFCCCEGNYCNERFTHLPDLIAAGNRVKIRPPPRVPSLLNSLVFSFLSLCVSLTLLLALWMYRQHKPPYGHVDLLEVRSHHLTSADLGSGPPPVAISSDLGSGPLPLWPYHLI</sequence>
<gene>
    <name evidence="21" type="ORF">GSONMT00005564001</name>
</gene>
<dbReference type="GO" id="GO:0017002">
    <property type="term" value="F:activin receptor activity"/>
    <property type="evidence" value="ECO:0007669"/>
    <property type="project" value="TreeGrafter"/>
</dbReference>
<evidence type="ECO:0000256" key="7">
    <source>
        <dbReference type="ARBA" id="ARBA00022777"/>
    </source>
</evidence>
<evidence type="ECO:0000256" key="6">
    <source>
        <dbReference type="ARBA" id="ARBA00022741"/>
    </source>
</evidence>
<keyword evidence="11" id="KW-1015">Disulfide bond</keyword>
<evidence type="ECO:0000256" key="19">
    <source>
        <dbReference type="SAM" id="SignalP"/>
    </source>
</evidence>
<keyword evidence="6" id="KW-0547">Nucleotide-binding</keyword>
<reference evidence="21" key="1">
    <citation type="journal article" date="2014" name="Nat. Commun.">
        <title>The rainbow trout genome provides novel insights into evolution after whole-genome duplication in vertebrates.</title>
        <authorList>
            <person name="Berthelot C."/>
            <person name="Brunet F."/>
            <person name="Chalopin D."/>
            <person name="Juanchich A."/>
            <person name="Bernard M."/>
            <person name="Noel B."/>
            <person name="Bento P."/>
            <person name="Da Silva C."/>
            <person name="Labadie K."/>
            <person name="Alberti A."/>
            <person name="Aury J.M."/>
            <person name="Louis A."/>
            <person name="Dehais P."/>
            <person name="Bardou P."/>
            <person name="Montfort J."/>
            <person name="Klopp C."/>
            <person name="Cabau C."/>
            <person name="Gaspin C."/>
            <person name="Thorgaard G.H."/>
            <person name="Boussaha M."/>
            <person name="Quillet E."/>
            <person name="Guyomard R."/>
            <person name="Galiana D."/>
            <person name="Bobe J."/>
            <person name="Volff J.N."/>
            <person name="Genet C."/>
            <person name="Wincker P."/>
            <person name="Jaillon O."/>
            <person name="Roest Crollius H."/>
            <person name="Guiguen Y."/>
        </authorList>
    </citation>
    <scope>NUCLEOTIDE SEQUENCE [LARGE SCALE GENOMIC DNA]</scope>
</reference>
<feature type="domain" description="Activin types I and II receptor" evidence="20">
    <location>
        <begin position="49"/>
        <end position="111"/>
    </location>
</feature>
<dbReference type="GO" id="GO:0071363">
    <property type="term" value="P:cellular response to growth factor stimulus"/>
    <property type="evidence" value="ECO:0007669"/>
    <property type="project" value="TreeGrafter"/>
</dbReference>
<reference evidence="21" key="2">
    <citation type="submission" date="2014-03" db="EMBL/GenBank/DDBJ databases">
        <authorList>
            <person name="Genoscope - CEA"/>
        </authorList>
    </citation>
    <scope>NUCLEOTIDE SEQUENCE</scope>
</reference>
<evidence type="ECO:0000256" key="9">
    <source>
        <dbReference type="ARBA" id="ARBA00022989"/>
    </source>
</evidence>
<evidence type="ECO:0000256" key="16">
    <source>
        <dbReference type="ARBA" id="ARBA00047681"/>
    </source>
</evidence>
<evidence type="ECO:0000256" key="2">
    <source>
        <dbReference type="ARBA" id="ARBA00022527"/>
    </source>
</evidence>
<evidence type="ECO:0000256" key="15">
    <source>
        <dbReference type="ARBA" id="ARBA00043114"/>
    </source>
</evidence>
<evidence type="ECO:0000256" key="13">
    <source>
        <dbReference type="ARBA" id="ARBA00023180"/>
    </source>
</evidence>
<keyword evidence="7" id="KW-0418">Kinase</keyword>
<keyword evidence="12" id="KW-0675">Receptor</keyword>
<accession>A0A060YAJ4</accession>
<keyword evidence="10 18" id="KW-0472">Membrane</keyword>
<dbReference type="GO" id="GO:0048179">
    <property type="term" value="C:activin receptor complex"/>
    <property type="evidence" value="ECO:0007669"/>
    <property type="project" value="TreeGrafter"/>
</dbReference>
<dbReference type="InterPro" id="IPR000472">
    <property type="entry name" value="Activin_recp"/>
</dbReference>
<evidence type="ECO:0000256" key="4">
    <source>
        <dbReference type="ARBA" id="ARBA00022692"/>
    </source>
</evidence>
<dbReference type="Gene3D" id="2.10.60.10">
    <property type="entry name" value="CD59"/>
    <property type="match status" value="1"/>
</dbReference>
<keyword evidence="4 18" id="KW-0812">Transmembrane</keyword>
<evidence type="ECO:0000259" key="20">
    <source>
        <dbReference type="Pfam" id="PF01064"/>
    </source>
</evidence>
<dbReference type="FunFam" id="2.10.60.10:FF:000002">
    <property type="entry name" value="Serine/threonine-protein kinase receptor"/>
    <property type="match status" value="1"/>
</dbReference>
<dbReference type="EMBL" id="FR908735">
    <property type="protein sequence ID" value="CDQ88557.1"/>
    <property type="molecule type" value="Genomic_DNA"/>
</dbReference>
<dbReference type="Pfam" id="PF01064">
    <property type="entry name" value="Activin_recp"/>
    <property type="match status" value="1"/>
</dbReference>
<evidence type="ECO:0000313" key="22">
    <source>
        <dbReference type="Proteomes" id="UP000193380"/>
    </source>
</evidence>
<comment type="catalytic activity">
    <reaction evidence="17">
        <text>L-threonyl-[receptor-protein] + ATP = O-phospho-L-threonyl-[receptor-protein] + ADP + H(+)</text>
        <dbReference type="Rhea" id="RHEA:44880"/>
        <dbReference type="Rhea" id="RHEA-COMP:11024"/>
        <dbReference type="Rhea" id="RHEA-COMP:11025"/>
        <dbReference type="ChEBI" id="CHEBI:15378"/>
        <dbReference type="ChEBI" id="CHEBI:30013"/>
        <dbReference type="ChEBI" id="CHEBI:30616"/>
        <dbReference type="ChEBI" id="CHEBI:61977"/>
        <dbReference type="ChEBI" id="CHEBI:456216"/>
        <dbReference type="EC" id="2.7.11.30"/>
    </reaction>
</comment>
<feature type="chain" id="PRO_5001591517" description="Activin receptor type-2B" evidence="19">
    <location>
        <begin position="23"/>
        <end position="212"/>
    </location>
</feature>
<dbReference type="CDD" id="cd23632">
    <property type="entry name" value="TFP_LU_ECD_ACVR2B"/>
    <property type="match status" value="1"/>
</dbReference>
<evidence type="ECO:0000256" key="5">
    <source>
        <dbReference type="ARBA" id="ARBA00022729"/>
    </source>
</evidence>
<proteinExistence type="predicted"/>
<evidence type="ECO:0000256" key="14">
    <source>
        <dbReference type="ARBA" id="ARBA00039585"/>
    </source>
</evidence>
<dbReference type="AlphaFoldDB" id="A0A060YAJ4"/>
<evidence type="ECO:0000313" key="21">
    <source>
        <dbReference type="EMBL" id="CDQ88557.1"/>
    </source>
</evidence>
<dbReference type="GO" id="GO:0048185">
    <property type="term" value="F:activin binding"/>
    <property type="evidence" value="ECO:0007669"/>
    <property type="project" value="TreeGrafter"/>
</dbReference>
<dbReference type="GO" id="GO:0005524">
    <property type="term" value="F:ATP binding"/>
    <property type="evidence" value="ECO:0007669"/>
    <property type="project" value="UniProtKB-KW"/>
</dbReference>
<keyword evidence="8" id="KW-0067">ATP-binding</keyword>
<dbReference type="PANTHER" id="PTHR23255">
    <property type="entry name" value="TRANSFORMING GROWTH FACTOR-BETA RECEPTOR TYPE I AND II"/>
    <property type="match status" value="1"/>
</dbReference>
<protein>
    <recommendedName>
        <fullName evidence="14">Activin receptor type-2B</fullName>
    </recommendedName>
    <alternativeName>
        <fullName evidence="15">Activin receptor type IIB</fullName>
    </alternativeName>
</protein>
<dbReference type="SUPFAM" id="SSF57302">
    <property type="entry name" value="Snake toxin-like"/>
    <property type="match status" value="1"/>
</dbReference>
<dbReference type="InterPro" id="IPR045860">
    <property type="entry name" value="Snake_toxin-like_sf"/>
</dbReference>
<keyword evidence="2" id="KW-0723">Serine/threonine-protein kinase</keyword>